<dbReference type="SUPFAM" id="SSF50447">
    <property type="entry name" value="Translation proteins"/>
    <property type="match status" value="1"/>
</dbReference>
<gene>
    <name evidence="1" type="ORF">SDC9_138865</name>
</gene>
<evidence type="ECO:0000313" key="1">
    <source>
        <dbReference type="EMBL" id="MPM91731.1"/>
    </source>
</evidence>
<evidence type="ECO:0008006" key="2">
    <source>
        <dbReference type="Google" id="ProtNLM"/>
    </source>
</evidence>
<dbReference type="InterPro" id="IPR009000">
    <property type="entry name" value="Transl_B-barrel_sf"/>
</dbReference>
<dbReference type="Gene3D" id="2.40.30.10">
    <property type="entry name" value="Translation factors"/>
    <property type="match status" value="1"/>
</dbReference>
<protein>
    <recommendedName>
        <fullName evidence="2">Collagenase-like protease</fullName>
    </recommendedName>
</protein>
<accession>A0A645DR04</accession>
<comment type="caution">
    <text evidence="1">The sequence shown here is derived from an EMBL/GenBank/DDBJ whole genome shotgun (WGS) entry which is preliminary data.</text>
</comment>
<dbReference type="AlphaFoldDB" id="A0A645DR04"/>
<organism evidence="1">
    <name type="scientific">bioreactor metagenome</name>
    <dbReference type="NCBI Taxonomy" id="1076179"/>
    <lineage>
        <taxon>unclassified sequences</taxon>
        <taxon>metagenomes</taxon>
        <taxon>ecological metagenomes</taxon>
    </lineage>
</organism>
<proteinExistence type="predicted"/>
<reference evidence="1" key="1">
    <citation type="submission" date="2019-08" db="EMBL/GenBank/DDBJ databases">
        <authorList>
            <person name="Kucharzyk K."/>
            <person name="Murdoch R.W."/>
            <person name="Higgins S."/>
            <person name="Loffler F."/>
        </authorList>
    </citation>
    <scope>NUCLEOTIDE SEQUENCE</scope>
</reference>
<dbReference type="EMBL" id="VSSQ01038755">
    <property type="protein sequence ID" value="MPM91731.1"/>
    <property type="molecule type" value="Genomic_DNA"/>
</dbReference>
<name>A0A645DR04_9ZZZZ</name>
<sequence>MFNRGFWDGYYLGRRLGEWSQRHSSSATKRKEFIGIATNYFSNLEVGEFVVQTGEINIGDEIIIMGPTTGVLETCITEIHNNHGKAEKAVKGEVFAVRVPDKIRRNDKLYKLVLNT</sequence>